<protein>
    <recommendedName>
        <fullName evidence="6">NADH dehydrogenase [ubiquinone] 1 alpha subcomplex subunit</fullName>
    </recommendedName>
</protein>
<dbReference type="InterPro" id="IPR052618">
    <property type="entry name" value="ComplexI_NDUFA12"/>
</dbReference>
<dbReference type="InterPro" id="IPR007763">
    <property type="entry name" value="NDUFA12"/>
</dbReference>
<feature type="region of interest" description="Disordered" evidence="2">
    <location>
        <begin position="97"/>
        <end position="129"/>
    </location>
</feature>
<feature type="compositionally biased region" description="Low complexity" evidence="2">
    <location>
        <begin position="332"/>
        <end position="346"/>
    </location>
</feature>
<evidence type="ECO:0000256" key="2">
    <source>
        <dbReference type="SAM" id="MobiDB-lite"/>
    </source>
</evidence>
<feature type="region of interest" description="Disordered" evidence="2">
    <location>
        <begin position="318"/>
        <end position="408"/>
    </location>
</feature>
<feature type="signal peptide" evidence="3">
    <location>
        <begin position="1"/>
        <end position="21"/>
    </location>
</feature>
<comment type="similarity">
    <text evidence="1">Belongs to the complex I NDUFA12 subunit family.</text>
</comment>
<organism evidence="4 5">
    <name type="scientific">Cytospora paraplurivora</name>
    <dbReference type="NCBI Taxonomy" id="2898453"/>
    <lineage>
        <taxon>Eukaryota</taxon>
        <taxon>Fungi</taxon>
        <taxon>Dikarya</taxon>
        <taxon>Ascomycota</taxon>
        <taxon>Pezizomycotina</taxon>
        <taxon>Sordariomycetes</taxon>
        <taxon>Sordariomycetidae</taxon>
        <taxon>Diaporthales</taxon>
        <taxon>Cytosporaceae</taxon>
        <taxon>Cytospora</taxon>
    </lineage>
</organism>
<comment type="caution">
    <text evidence="4">The sequence shown here is derived from an EMBL/GenBank/DDBJ whole genome shotgun (WGS) entry which is preliminary data.</text>
</comment>
<dbReference type="PANTHER" id="PTHR32470:SF2">
    <property type="entry name" value="NADH DEHYDROGENASE [UBIQUINONE] 1 ALPHA SUBCOMPLEX ASSEMBLY FACTOR 2"/>
    <property type="match status" value="1"/>
</dbReference>
<dbReference type="GO" id="GO:0032981">
    <property type="term" value="P:mitochondrial respiratory chain complex I assembly"/>
    <property type="evidence" value="ECO:0007669"/>
    <property type="project" value="TreeGrafter"/>
</dbReference>
<evidence type="ECO:0000313" key="4">
    <source>
        <dbReference type="EMBL" id="KAK7737787.1"/>
    </source>
</evidence>
<dbReference type="GO" id="GO:0005739">
    <property type="term" value="C:mitochondrion"/>
    <property type="evidence" value="ECO:0007669"/>
    <property type="project" value="TreeGrafter"/>
</dbReference>
<reference evidence="4 5" key="1">
    <citation type="journal article" date="2023" name="PLoS ONE">
        <title>Cytospora paraplurivora sp. nov. isolated from orchards with fruit tree decline syndrome in Ontario, Canada.</title>
        <authorList>
            <person name="Ilyukhin E."/>
            <person name="Nguyen H.D.T."/>
            <person name="Castle A.J."/>
            <person name="Ellouze W."/>
        </authorList>
    </citation>
    <scope>NUCLEOTIDE SEQUENCE [LARGE SCALE GENOMIC DNA]</scope>
    <source>
        <strain evidence="4 5">FDS-564</strain>
    </source>
</reference>
<feature type="compositionally biased region" description="Polar residues" evidence="2">
    <location>
        <begin position="115"/>
        <end position="127"/>
    </location>
</feature>
<dbReference type="PANTHER" id="PTHR32470">
    <property type="entry name" value="ADH DEHYDROGENASE [UBIQUINONE] 1 ALPHA SUBCOMPLEX ASSEMBLY FACTOR 2"/>
    <property type="match status" value="1"/>
</dbReference>
<dbReference type="GO" id="GO:0045271">
    <property type="term" value="C:respiratory chain complex I"/>
    <property type="evidence" value="ECO:0007669"/>
    <property type="project" value="InterPro"/>
</dbReference>
<feature type="chain" id="PRO_5042823882" description="NADH dehydrogenase [ubiquinone] 1 alpha subcomplex subunit" evidence="3">
    <location>
        <begin position="22"/>
        <end position="408"/>
    </location>
</feature>
<gene>
    <name evidence="4" type="ORF">SLS53_006407</name>
</gene>
<sequence>MQKKFAIIGVFLLAFVGLGASITRMVNYIDIEDGGPLYFIYHDEEEAVTKAFFFTMLETGISLVAVNLPSLWLLFTSVTPEKVIRSIRSVLSLASLRSGGNAGDTQPTGRPYGSGASTAATRPSDASSARFHLKTREDVEAQGAQVFAVPGGLNTPDDQDKTGVYVQSMVSMSSKQISPLLRTWYKWKALRLPWRKRFLIGNNSPPLTFPLPPTHSVLVGLLNELALPGLDLDGNTYWEFRDLRGDPSDPAVRWRRIVEYPRNTHYGEVKVPPQWHQWLRYTRQQPPSIQEQHAEVRRQHQIKYLAAEADARWEAKPRLTDAPAQATRPPVAALGSRAARGAPPARESQPEEGSKQEETVPTGVKQERTQKSARKDPSKKDPWKQHRRGGPSEEWQPNSWTPPAASKK</sequence>
<dbReference type="Pfam" id="PF05071">
    <property type="entry name" value="NDUFA12"/>
    <property type="match status" value="1"/>
</dbReference>
<dbReference type="EMBL" id="JAJSPL020000028">
    <property type="protein sequence ID" value="KAK7737787.1"/>
    <property type="molecule type" value="Genomic_DNA"/>
</dbReference>
<name>A0AAN9YE31_9PEZI</name>
<feature type="compositionally biased region" description="Basic and acidic residues" evidence="2">
    <location>
        <begin position="348"/>
        <end position="358"/>
    </location>
</feature>
<evidence type="ECO:0000256" key="1">
    <source>
        <dbReference type="ARBA" id="ARBA00007355"/>
    </source>
</evidence>
<accession>A0AAN9YE31</accession>
<keyword evidence="5" id="KW-1185">Reference proteome</keyword>
<keyword evidence="3" id="KW-0732">Signal</keyword>
<proteinExistence type="inferred from homology"/>
<evidence type="ECO:0000313" key="5">
    <source>
        <dbReference type="Proteomes" id="UP001320245"/>
    </source>
</evidence>
<dbReference type="AlphaFoldDB" id="A0AAN9YE31"/>
<evidence type="ECO:0000256" key="3">
    <source>
        <dbReference type="SAM" id="SignalP"/>
    </source>
</evidence>
<dbReference type="Proteomes" id="UP001320245">
    <property type="component" value="Unassembled WGS sequence"/>
</dbReference>
<feature type="compositionally biased region" description="Basic and acidic residues" evidence="2">
    <location>
        <begin position="365"/>
        <end position="384"/>
    </location>
</feature>
<evidence type="ECO:0008006" key="6">
    <source>
        <dbReference type="Google" id="ProtNLM"/>
    </source>
</evidence>